<keyword evidence="5" id="KW-0206">Cytoskeleton</keyword>
<dbReference type="SMART" id="SM01051">
    <property type="entry name" value="CAMSAP_CKK"/>
    <property type="match status" value="1"/>
</dbReference>
<keyword evidence="3 6" id="KW-0493">Microtubule</keyword>
<feature type="region of interest" description="Disordered" evidence="8">
    <location>
        <begin position="1401"/>
        <end position="1436"/>
    </location>
</feature>
<feature type="compositionally biased region" description="Polar residues" evidence="8">
    <location>
        <begin position="1331"/>
        <end position="1363"/>
    </location>
</feature>
<evidence type="ECO:0000256" key="2">
    <source>
        <dbReference type="ARBA" id="ARBA00022490"/>
    </source>
</evidence>
<sequence length="1730" mass="192828">MDNSDEVIEIVPMDEYDSQKAKLQASLAWILEKSYKGDVPAEFKPPFYETSEEPDENVLSIDHLKSKNRHFDSVEDLTILMKNAPFQQNAHLALIDCLMIAYISETVSVERVVQAVRRFAVFNASSELPSDTENAIDFWFNKVCSTVQSKEQKGSQVLEGQSKMKVRIVSRSGDSSLDMPFIEEFLQDIGDGCCLAVLVHFYCPEHLKLTDICLKSNLGIADSLYNLNLVKKFCGEHLPSNCFHLSYEDFLYTHNNLKQNLYALVADLFYWFETNPAPCVRSPSREDSASRPSTAKHITSNRVPNVPISNVTKQSFKKCSMDDSGLHSPQGGAVPVHPHKPLLPKRQMRSEEREHPPVTQSIRGGRRSLSLSSAKERDVIQETMLAWQDNKDRSSTFDNEEAKNSTSSNLLANVSIDTEMMDSFSDDVIGSIDIGDDSHPTPPPTLTHPSDLQRETTQSTASNLHNQEHPDYMEVQSVTSAVSRMTDCSGIEDVHTQNGLYSDTSMNNSNIKSGSQNVEPLLTARLKPAKEKTNNHSKEQERSHIIDKKSPTRKEPELISRDLRSPTRSKGKSIDSACSFSLSEDSSVTDSVTPLPDDMLSDTETSQRNTLDKPIFSAFSIPGNDVSESAVNKSSDSVKLSYTIQSQVYTPETARAAGIPIVTDSSDKSSFVHSDGKTSVSREGSVCSRSSGDFSDHESHKIHKDHKIKESEDVKTPTYVSVKKPEMLIIKTGDDVKPNTEKKTMTTNFAEIRRLKQGLGKVDNSGLVFMQHGHEPKSGENKKSSFKDSSNGAKSEKKTSFAPSSNQTTWQQTLQNTSSSGEPAQGPAVPPVPSELLQIKMKLEEKRKLIEKKKQRNEVQQQRLRQKLGKTAFLHVLKKPGDTENGILEEEARSSSSGSFEDLSGAQRQDMSTERRPQHTQKEHSPSPARPGLDEYDSANGMSQRPFSREGIQQTIENVRKKWFKDDAEVVTQAYAEKPETPDSPPPFDGGLAEKHLPKPTADYNTSLDKFNRNLSDLQIEINRLSLQQEQIKQSRGLPPQPQRNVQQSLPNTSVAMTTQHHMTRGPEISYNPQSMQPQQVPVGPVVPSQNQYMPASGAGLNQYHPATSTGHSQYVPPYNGYQQVFSPSYPYPPAQQQAFGQSPPYPVTPQHGAGPMMSSPHTHGMVPAFSPMGPGIPTPGLQHSAVPSSHVGAQMYQPPPTQPITNYQPVTSTVTNIHSNEYSVPNSYHSQTPVSGQYQNLSQTPSQITADTSLTQVSSFSDMSRTNAQGHLESVINNDLNGVSASHTGENDLTNKNEFFVSFNESTPTKPKPVLGKNRLKADSVPAVQEQENSNQNRSELDSTSHIQDVSQGSDASQNASGQNISGIGFVIGEDETSINQDEAEEIQKKKEKLIQLQQKRKEEQEKKRQYKEIEMSRRKDQERIKQEQSDQRKLEEKLRREEIFRQYQEKKHKEDEETRPVLKRERSFRQKSRPQSMFVKPNKPAHKEALHTSQEDLTAGRRFPPRSNTFHHGKMRKAVSCNQLTTSAEGKSLAFGGMTHRTRPPSPDLHGRGKMSASGSSEAGSMSGSDYSGPKLYVKPSTKSNKSIINNAISHCCLAGSVNTTMKNKVLEVSHCCLAGSVNTTMKNKVLEVLEGSEAHHFMILFRDHSCQYRSLYMYYNDTDFMIKLHGVGPNRITNSMIEKFYKYNSGGKKFSQVVSTKHLSVSIDAVVIHNSLWKTHKMAAKNK</sequence>
<dbReference type="GO" id="GO:0007026">
    <property type="term" value="P:negative regulation of microtubule depolymerization"/>
    <property type="evidence" value="ECO:0007669"/>
    <property type="project" value="TreeGrafter"/>
</dbReference>
<dbReference type="Proteomes" id="UP000507470">
    <property type="component" value="Unassembled WGS sequence"/>
</dbReference>
<keyword evidence="12" id="KW-1185">Reference proteome</keyword>
<dbReference type="InterPro" id="IPR031372">
    <property type="entry name" value="CAMSAP_CC1"/>
</dbReference>
<feature type="compositionally biased region" description="Polar residues" evidence="8">
    <location>
        <begin position="940"/>
        <end position="951"/>
    </location>
</feature>
<evidence type="ECO:0000313" key="11">
    <source>
        <dbReference type="EMBL" id="CAC5386028.1"/>
    </source>
</evidence>
<keyword evidence="4 7" id="KW-0175">Coiled coil</keyword>
<feature type="region of interest" description="Disordered" evidence="8">
    <location>
        <begin position="319"/>
        <end position="408"/>
    </location>
</feature>
<feature type="compositionally biased region" description="Low complexity" evidence="8">
    <location>
        <begin position="1557"/>
        <end position="1571"/>
    </location>
</feature>
<dbReference type="EMBL" id="CACVKT020003837">
    <property type="protein sequence ID" value="CAC5386028.1"/>
    <property type="molecule type" value="Genomic_DNA"/>
</dbReference>
<dbReference type="Pfam" id="PF11971">
    <property type="entry name" value="CAMSAP_CH"/>
    <property type="match status" value="1"/>
</dbReference>
<feature type="compositionally biased region" description="Polar residues" evidence="8">
    <location>
        <begin position="668"/>
        <end position="693"/>
    </location>
</feature>
<evidence type="ECO:0000259" key="9">
    <source>
        <dbReference type="PROSITE" id="PS50021"/>
    </source>
</evidence>
<dbReference type="GO" id="GO:0030507">
    <property type="term" value="F:spectrin binding"/>
    <property type="evidence" value="ECO:0007669"/>
    <property type="project" value="InterPro"/>
</dbReference>
<reference evidence="11 12" key="1">
    <citation type="submission" date="2020-06" db="EMBL/GenBank/DDBJ databases">
        <authorList>
            <person name="Li R."/>
            <person name="Bekaert M."/>
        </authorList>
    </citation>
    <scope>NUCLEOTIDE SEQUENCE [LARGE SCALE GENOMIC DNA]</scope>
    <source>
        <strain evidence="12">wild</strain>
    </source>
</reference>
<dbReference type="InterPro" id="IPR058042">
    <property type="entry name" value="CAMSAP_N"/>
</dbReference>
<dbReference type="GO" id="GO:0031175">
    <property type="term" value="P:neuron projection development"/>
    <property type="evidence" value="ECO:0007669"/>
    <property type="project" value="InterPro"/>
</dbReference>
<dbReference type="InterPro" id="IPR032940">
    <property type="entry name" value="CAMSAP"/>
</dbReference>
<evidence type="ECO:0000259" key="10">
    <source>
        <dbReference type="PROSITE" id="PS51508"/>
    </source>
</evidence>
<feature type="compositionally biased region" description="Polar residues" evidence="8">
    <location>
        <begin position="455"/>
        <end position="465"/>
    </location>
</feature>
<dbReference type="GO" id="GO:0031122">
    <property type="term" value="P:cytoplasmic microtubule organization"/>
    <property type="evidence" value="ECO:0007669"/>
    <property type="project" value="TreeGrafter"/>
</dbReference>
<dbReference type="Gene3D" id="3.10.20.360">
    <property type="entry name" value="CKK domain"/>
    <property type="match status" value="2"/>
</dbReference>
<accession>A0A6J8BPZ3</accession>
<feature type="domain" description="Calponin-homology (CH)" evidence="9">
    <location>
        <begin position="159"/>
        <end position="273"/>
    </location>
</feature>
<feature type="compositionally biased region" description="Polar residues" evidence="8">
    <location>
        <begin position="576"/>
        <end position="592"/>
    </location>
</feature>
<dbReference type="PANTHER" id="PTHR21595">
    <property type="entry name" value="PATRONIN"/>
    <property type="match status" value="1"/>
</dbReference>
<dbReference type="OrthoDB" id="2125658at2759"/>
<organism evidence="11 12">
    <name type="scientific">Mytilus coruscus</name>
    <name type="common">Sea mussel</name>
    <dbReference type="NCBI Taxonomy" id="42192"/>
    <lineage>
        <taxon>Eukaryota</taxon>
        <taxon>Metazoa</taxon>
        <taxon>Spiralia</taxon>
        <taxon>Lophotrochozoa</taxon>
        <taxon>Mollusca</taxon>
        <taxon>Bivalvia</taxon>
        <taxon>Autobranchia</taxon>
        <taxon>Pteriomorphia</taxon>
        <taxon>Mytilida</taxon>
        <taxon>Mytiloidea</taxon>
        <taxon>Mytilidae</taxon>
        <taxon>Mytilinae</taxon>
        <taxon>Mytilus</taxon>
    </lineage>
</organism>
<dbReference type="GO" id="GO:0051011">
    <property type="term" value="F:microtubule minus-end binding"/>
    <property type="evidence" value="ECO:0007669"/>
    <property type="project" value="TreeGrafter"/>
</dbReference>
<feature type="region of interest" description="Disordered" evidence="8">
    <location>
        <begin position="529"/>
        <end position="609"/>
    </location>
</feature>
<feature type="region of interest" description="Disordered" evidence="8">
    <location>
        <begin position="1031"/>
        <end position="1051"/>
    </location>
</feature>
<feature type="compositionally biased region" description="Basic and acidic residues" evidence="8">
    <location>
        <begin position="529"/>
        <end position="565"/>
    </location>
</feature>
<evidence type="ECO:0000256" key="8">
    <source>
        <dbReference type="SAM" id="MobiDB-lite"/>
    </source>
</evidence>
<keyword evidence="2" id="KW-0963">Cytoplasm</keyword>
<comment type="similarity">
    <text evidence="6">Belongs to the CAMSAP1 family.</text>
</comment>
<feature type="compositionally biased region" description="Basic and acidic residues" evidence="8">
    <location>
        <begin position="1487"/>
        <end position="1496"/>
    </location>
</feature>
<feature type="region of interest" description="Disordered" evidence="8">
    <location>
        <begin position="1326"/>
        <end position="1363"/>
    </location>
</feature>
<dbReference type="InterPro" id="IPR001715">
    <property type="entry name" value="CH_dom"/>
</dbReference>
<feature type="region of interest" description="Disordered" evidence="8">
    <location>
        <begin position="1450"/>
        <end position="1513"/>
    </location>
</feature>
<gene>
    <name evidence="11" type="ORF">MCOR_21517</name>
</gene>
<evidence type="ECO:0000256" key="7">
    <source>
        <dbReference type="SAM" id="Coils"/>
    </source>
</evidence>
<dbReference type="InterPro" id="IPR022613">
    <property type="entry name" value="CH_CAMSAP_2"/>
</dbReference>
<feature type="compositionally biased region" description="Basic and acidic residues" evidence="8">
    <location>
        <begin position="911"/>
        <end position="925"/>
    </location>
</feature>
<feature type="coiled-coil region" evidence="7">
    <location>
        <begin position="836"/>
        <end position="863"/>
    </location>
</feature>
<dbReference type="Pfam" id="PF25532">
    <property type="entry name" value="CH_CAMSAP2_N"/>
    <property type="match status" value="1"/>
</dbReference>
<feature type="domain" description="CKK" evidence="10">
    <location>
        <begin position="1575"/>
        <end position="1730"/>
    </location>
</feature>
<comment type="subcellular location">
    <subcellularLocation>
        <location evidence="1">Cytoplasm</location>
        <location evidence="1">Cytoskeleton</location>
    </subcellularLocation>
</comment>
<evidence type="ECO:0000256" key="4">
    <source>
        <dbReference type="ARBA" id="ARBA00023054"/>
    </source>
</evidence>
<dbReference type="PANTHER" id="PTHR21595:SF0">
    <property type="entry name" value="PATRONIN"/>
    <property type="match status" value="1"/>
</dbReference>
<feature type="compositionally biased region" description="Polar residues" evidence="8">
    <location>
        <begin position="290"/>
        <end position="300"/>
    </location>
</feature>
<feature type="compositionally biased region" description="Basic and acidic residues" evidence="8">
    <location>
        <begin position="772"/>
        <end position="786"/>
    </location>
</feature>
<feature type="region of interest" description="Disordered" evidence="8">
    <location>
        <begin position="1537"/>
        <end position="1573"/>
    </location>
</feature>
<feature type="region of interest" description="Disordered" evidence="8">
    <location>
        <begin position="499"/>
        <end position="518"/>
    </location>
</feature>
<dbReference type="InterPro" id="IPR036872">
    <property type="entry name" value="CH_dom_sf"/>
</dbReference>
<dbReference type="InterPro" id="IPR011033">
    <property type="entry name" value="PRC_barrel-like_sf"/>
</dbReference>
<dbReference type="SUPFAM" id="SSF47576">
    <property type="entry name" value="Calponin-homology domain, CH-domain"/>
    <property type="match status" value="1"/>
</dbReference>
<protein>
    <submittedName>
        <fullName evidence="11">CAMSAP</fullName>
    </submittedName>
</protein>
<dbReference type="GO" id="GO:0036449">
    <property type="term" value="C:microtubule minus-end"/>
    <property type="evidence" value="ECO:0007669"/>
    <property type="project" value="TreeGrafter"/>
</dbReference>
<evidence type="ECO:0000313" key="12">
    <source>
        <dbReference type="Proteomes" id="UP000507470"/>
    </source>
</evidence>
<evidence type="ECO:0000256" key="3">
    <source>
        <dbReference type="ARBA" id="ARBA00022701"/>
    </source>
</evidence>
<dbReference type="SUPFAM" id="SSF50346">
    <property type="entry name" value="PRC-barrel domain"/>
    <property type="match status" value="2"/>
</dbReference>
<dbReference type="PROSITE" id="PS50021">
    <property type="entry name" value="CH"/>
    <property type="match status" value="1"/>
</dbReference>
<feature type="compositionally biased region" description="Low complexity" evidence="8">
    <location>
        <begin position="804"/>
        <end position="820"/>
    </location>
</feature>
<comment type="domain">
    <text evidence="6">The CKK domain binds microtubules.</text>
</comment>
<feature type="region of interest" description="Disordered" evidence="8">
    <location>
        <begin position="875"/>
        <end position="951"/>
    </location>
</feature>
<evidence type="ECO:0000256" key="1">
    <source>
        <dbReference type="ARBA" id="ARBA00004245"/>
    </source>
</evidence>
<feature type="compositionally biased region" description="Basic and acidic residues" evidence="8">
    <location>
        <begin position="389"/>
        <end position="403"/>
    </location>
</feature>
<feature type="region of interest" description="Disordered" evidence="8">
    <location>
        <begin position="975"/>
        <end position="1001"/>
    </location>
</feature>
<dbReference type="InterPro" id="IPR014797">
    <property type="entry name" value="CKK_CAMSAP"/>
</dbReference>
<evidence type="ECO:0000256" key="6">
    <source>
        <dbReference type="PROSITE-ProRule" id="PRU00841"/>
    </source>
</evidence>
<name>A0A6J8BPZ3_MYTCO</name>
<feature type="compositionally biased region" description="Basic residues" evidence="8">
    <location>
        <begin position="337"/>
        <end position="347"/>
    </location>
</feature>
<dbReference type="GO" id="GO:0005516">
    <property type="term" value="F:calmodulin binding"/>
    <property type="evidence" value="ECO:0007669"/>
    <property type="project" value="InterPro"/>
</dbReference>
<feature type="region of interest" description="Disordered" evidence="8">
    <location>
        <begin position="428"/>
        <end position="471"/>
    </location>
</feature>
<feature type="region of interest" description="Disordered" evidence="8">
    <location>
        <begin position="770"/>
        <end position="832"/>
    </location>
</feature>
<proteinExistence type="inferred from homology"/>
<feature type="region of interest" description="Disordered" evidence="8">
    <location>
        <begin position="667"/>
        <end position="713"/>
    </location>
</feature>
<dbReference type="Pfam" id="PF17095">
    <property type="entry name" value="CAMSAP_CC1"/>
    <property type="match status" value="1"/>
</dbReference>
<feature type="compositionally biased region" description="Basic and acidic residues" evidence="8">
    <location>
        <begin position="1450"/>
        <end position="1470"/>
    </location>
</feature>
<dbReference type="PROSITE" id="PS51508">
    <property type="entry name" value="CKK"/>
    <property type="match status" value="1"/>
</dbReference>
<evidence type="ECO:0000256" key="5">
    <source>
        <dbReference type="ARBA" id="ARBA00023212"/>
    </source>
</evidence>
<dbReference type="InterPro" id="IPR038209">
    <property type="entry name" value="CKK_dom_sf"/>
</dbReference>
<feature type="region of interest" description="Disordered" evidence="8">
    <location>
        <begin position="280"/>
        <end position="300"/>
    </location>
</feature>
<dbReference type="Pfam" id="PF08683">
    <property type="entry name" value="CAMSAP_CKK"/>
    <property type="match status" value="2"/>
</dbReference>